<sequence>MVTTQTVRRWILTGSITAITVTGAIYGAQLKTRQELRQEKKKILEAGPEEQIAQLEGARSELITKKNELERKIATVSARRIAREQQDKDAK</sequence>
<accession>A0A9P4MS89</accession>
<evidence type="ECO:0000313" key="2">
    <source>
        <dbReference type="EMBL" id="KAF2203859.1"/>
    </source>
</evidence>
<organism evidence="2 3">
    <name type="scientific">Delitschia confertaspora ATCC 74209</name>
    <dbReference type="NCBI Taxonomy" id="1513339"/>
    <lineage>
        <taxon>Eukaryota</taxon>
        <taxon>Fungi</taxon>
        <taxon>Dikarya</taxon>
        <taxon>Ascomycota</taxon>
        <taxon>Pezizomycotina</taxon>
        <taxon>Dothideomycetes</taxon>
        <taxon>Pleosporomycetidae</taxon>
        <taxon>Pleosporales</taxon>
        <taxon>Delitschiaceae</taxon>
        <taxon>Delitschia</taxon>
    </lineage>
</organism>
<reference evidence="2" key="1">
    <citation type="journal article" date="2020" name="Stud. Mycol.">
        <title>101 Dothideomycetes genomes: a test case for predicting lifestyles and emergence of pathogens.</title>
        <authorList>
            <person name="Haridas S."/>
            <person name="Albert R."/>
            <person name="Binder M."/>
            <person name="Bloem J."/>
            <person name="Labutti K."/>
            <person name="Salamov A."/>
            <person name="Andreopoulos B."/>
            <person name="Baker S."/>
            <person name="Barry K."/>
            <person name="Bills G."/>
            <person name="Bluhm B."/>
            <person name="Cannon C."/>
            <person name="Castanera R."/>
            <person name="Culley D."/>
            <person name="Daum C."/>
            <person name="Ezra D."/>
            <person name="Gonzalez J."/>
            <person name="Henrissat B."/>
            <person name="Kuo A."/>
            <person name="Liang C."/>
            <person name="Lipzen A."/>
            <person name="Lutzoni F."/>
            <person name="Magnuson J."/>
            <person name="Mondo S."/>
            <person name="Nolan M."/>
            <person name="Ohm R."/>
            <person name="Pangilinan J."/>
            <person name="Park H.-J."/>
            <person name="Ramirez L."/>
            <person name="Alfaro M."/>
            <person name="Sun H."/>
            <person name="Tritt A."/>
            <person name="Yoshinaga Y."/>
            <person name="Zwiers L.-H."/>
            <person name="Turgeon B."/>
            <person name="Goodwin S."/>
            <person name="Spatafora J."/>
            <person name="Crous P."/>
            <person name="Grigoriev I."/>
        </authorList>
    </citation>
    <scope>NUCLEOTIDE SEQUENCE</scope>
    <source>
        <strain evidence="2">ATCC 74209</strain>
    </source>
</reference>
<proteinExistence type="predicted"/>
<dbReference type="OrthoDB" id="5428081at2759"/>
<name>A0A9P4MS89_9PLEO</name>
<protein>
    <submittedName>
        <fullName evidence="2">Uncharacterized protein</fullName>
    </submittedName>
</protein>
<feature type="coiled-coil region" evidence="1">
    <location>
        <begin position="52"/>
        <end position="79"/>
    </location>
</feature>
<gene>
    <name evidence="2" type="ORF">GQ43DRAFT_365913</name>
</gene>
<dbReference type="EMBL" id="ML993891">
    <property type="protein sequence ID" value="KAF2203859.1"/>
    <property type="molecule type" value="Genomic_DNA"/>
</dbReference>
<evidence type="ECO:0000256" key="1">
    <source>
        <dbReference type="SAM" id="Coils"/>
    </source>
</evidence>
<keyword evidence="1" id="KW-0175">Coiled coil</keyword>
<dbReference type="Proteomes" id="UP000799536">
    <property type="component" value="Unassembled WGS sequence"/>
</dbReference>
<evidence type="ECO:0000313" key="3">
    <source>
        <dbReference type="Proteomes" id="UP000799536"/>
    </source>
</evidence>
<dbReference type="AlphaFoldDB" id="A0A9P4MS89"/>
<comment type="caution">
    <text evidence="2">The sequence shown here is derived from an EMBL/GenBank/DDBJ whole genome shotgun (WGS) entry which is preliminary data.</text>
</comment>
<keyword evidence="3" id="KW-1185">Reference proteome</keyword>